<feature type="region of interest" description="Disordered" evidence="1">
    <location>
        <begin position="1"/>
        <end position="26"/>
    </location>
</feature>
<dbReference type="AlphaFoldDB" id="A0A645GAU2"/>
<gene>
    <name evidence="2" type="ORF">SDC9_171138</name>
</gene>
<evidence type="ECO:0000313" key="2">
    <source>
        <dbReference type="EMBL" id="MPN23745.1"/>
    </source>
</evidence>
<organism evidence="2">
    <name type="scientific">bioreactor metagenome</name>
    <dbReference type="NCBI Taxonomy" id="1076179"/>
    <lineage>
        <taxon>unclassified sequences</taxon>
        <taxon>metagenomes</taxon>
        <taxon>ecological metagenomes</taxon>
    </lineage>
</organism>
<dbReference type="EMBL" id="VSSQ01072337">
    <property type="protein sequence ID" value="MPN23745.1"/>
    <property type="molecule type" value="Genomic_DNA"/>
</dbReference>
<comment type="caution">
    <text evidence="2">The sequence shown here is derived from an EMBL/GenBank/DDBJ whole genome shotgun (WGS) entry which is preliminary data.</text>
</comment>
<name>A0A645GAU2_9ZZZZ</name>
<proteinExistence type="predicted"/>
<protein>
    <submittedName>
        <fullName evidence="2">Uncharacterized protein</fullName>
    </submittedName>
</protein>
<accession>A0A645GAU2</accession>
<feature type="compositionally biased region" description="Basic and acidic residues" evidence="1">
    <location>
        <begin position="10"/>
        <end position="26"/>
    </location>
</feature>
<evidence type="ECO:0000256" key="1">
    <source>
        <dbReference type="SAM" id="MobiDB-lite"/>
    </source>
</evidence>
<reference evidence="2" key="1">
    <citation type="submission" date="2019-08" db="EMBL/GenBank/DDBJ databases">
        <authorList>
            <person name="Kucharzyk K."/>
            <person name="Murdoch R.W."/>
            <person name="Higgins S."/>
            <person name="Loffler F."/>
        </authorList>
    </citation>
    <scope>NUCLEOTIDE SEQUENCE</scope>
</reference>
<sequence>MVHVVPVARDGGRHPADRVGLRVGHPDARGLQADPRRCAAGCLRRAVRREHPGEAGVARVVQDRVLWSDQIVRFRPRSGRILKKWKVTLGPRRAKRAFPGRVRYQVMYSFHHDRCAYPRTSLCRLPSMERVGSDCKRRVSVLTSPPLTRNYAIVQRCSGRAGS</sequence>